<dbReference type="Pfam" id="PF01128">
    <property type="entry name" value="IspD"/>
    <property type="match status" value="1"/>
</dbReference>
<evidence type="ECO:0000256" key="1">
    <source>
        <dbReference type="ARBA" id="ARBA00000200"/>
    </source>
</evidence>
<dbReference type="GO" id="GO:0008685">
    <property type="term" value="F:2-C-methyl-D-erythritol 2,4-cyclodiphosphate synthase activity"/>
    <property type="evidence" value="ECO:0007669"/>
    <property type="project" value="UniProtKB-UniRule"/>
</dbReference>
<evidence type="ECO:0000256" key="3">
    <source>
        <dbReference type="ARBA" id="ARBA00004709"/>
    </source>
</evidence>
<comment type="caution">
    <text evidence="10">Lacks conserved residue(s) required for the propagation of feature annotation.</text>
</comment>
<dbReference type="PROSITE" id="PS01350">
    <property type="entry name" value="ISPF"/>
    <property type="match status" value="1"/>
</dbReference>
<comment type="caution">
    <text evidence="13">The sequence shown here is derived from an EMBL/GenBank/DDBJ whole genome shotgun (WGS) entry which is preliminary data.</text>
</comment>
<evidence type="ECO:0000313" key="14">
    <source>
        <dbReference type="Proteomes" id="UP000018731"/>
    </source>
</evidence>
<dbReference type="HAMAP" id="MF_00107">
    <property type="entry name" value="IspF"/>
    <property type="match status" value="1"/>
</dbReference>
<feature type="domain" description="2-C-methyl-D-erythritol 2,4-cyclodiphosphate synthase" evidence="12">
    <location>
        <begin position="256"/>
        <end position="408"/>
    </location>
</feature>
<feature type="binding site" evidence="10">
    <location>
        <begin position="386"/>
        <end position="389"/>
    </location>
    <ligand>
        <name>4-CDP-2-C-methyl-D-erythritol 2-phosphate</name>
        <dbReference type="ChEBI" id="CHEBI:57919"/>
    </ligand>
</feature>
<name>V8C5W8_9HELI</name>
<dbReference type="NCBIfam" id="TIGR00151">
    <property type="entry name" value="ispF"/>
    <property type="match status" value="1"/>
</dbReference>
<dbReference type="NCBIfam" id="NF006899">
    <property type="entry name" value="PRK09382.1"/>
    <property type="match status" value="1"/>
</dbReference>
<comment type="catalytic activity">
    <reaction evidence="1 10 11">
        <text>4-CDP-2-C-methyl-D-erythritol 2-phosphate = 2-C-methyl-D-erythritol 2,4-cyclic diphosphate + CMP</text>
        <dbReference type="Rhea" id="RHEA:23864"/>
        <dbReference type="ChEBI" id="CHEBI:57919"/>
        <dbReference type="ChEBI" id="CHEBI:58483"/>
        <dbReference type="ChEBI" id="CHEBI:60377"/>
        <dbReference type="EC" id="4.6.1.12"/>
    </reaction>
</comment>
<dbReference type="CDD" id="cd00554">
    <property type="entry name" value="MECDP_synthase"/>
    <property type="match status" value="1"/>
</dbReference>
<keyword evidence="9 10" id="KW-0511">Multifunctional enzyme</keyword>
<feature type="site" description="Transition state stabilizer" evidence="10">
    <location>
        <position position="48"/>
    </location>
</feature>
<comment type="similarity">
    <text evidence="10">In the N-terminal section; belongs to the IspD/TarI cytidylyltransferase family. IspD subfamily.</text>
</comment>
<dbReference type="FunFam" id="3.30.1330.50:FF:000003">
    <property type="entry name" value="2-C-methyl-D-erythritol 2,4-cyclodiphosphate synthase"/>
    <property type="match status" value="1"/>
</dbReference>
<feature type="site" description="Positions MEP for the nucleophilic attack" evidence="10">
    <location>
        <position position="227"/>
    </location>
</feature>
<comment type="similarity">
    <text evidence="11">Belongs to the IspF family.</text>
</comment>
<organism evidence="13 14">
    <name type="scientific">Helicobacter macacae MIT 99-5501</name>
    <dbReference type="NCBI Taxonomy" id="1357400"/>
    <lineage>
        <taxon>Bacteria</taxon>
        <taxon>Pseudomonadati</taxon>
        <taxon>Campylobacterota</taxon>
        <taxon>Epsilonproteobacteria</taxon>
        <taxon>Campylobacterales</taxon>
        <taxon>Helicobacteraceae</taxon>
        <taxon>Helicobacter</taxon>
    </lineage>
</organism>
<dbReference type="PANTHER" id="PTHR43181:SF1">
    <property type="entry name" value="2-C-METHYL-D-ERYTHRITOL 2,4-CYCLODIPHOSPHATE SYNTHASE, CHLOROPLASTIC"/>
    <property type="match status" value="1"/>
</dbReference>
<evidence type="ECO:0000256" key="8">
    <source>
        <dbReference type="ARBA" id="ARBA00023239"/>
    </source>
</evidence>
<comment type="cofactor">
    <cofactor evidence="2 10">
        <name>a divalent metal cation</name>
        <dbReference type="ChEBI" id="CHEBI:60240"/>
    </cofactor>
</comment>
<keyword evidence="5 10" id="KW-0548">Nucleotidyltransferase</keyword>
<comment type="similarity">
    <text evidence="10">In the C-terminal section; belongs to the IspF family.</text>
</comment>
<keyword evidence="4 10" id="KW-0808">Transferase</keyword>
<evidence type="ECO:0000256" key="5">
    <source>
        <dbReference type="ARBA" id="ARBA00022695"/>
    </source>
</evidence>
<comment type="function">
    <text evidence="10">Bifunctional enzyme that catalyzes the formation of 4-diphosphocytidyl-2-C-methyl-D-erythritol from CTP and 2-C-methyl-D-erythritol 4-phosphate (MEP) (IspD), and catalyzes the conversion of 4-diphosphocytidyl-2-C-methyl-D-erythritol 2-phosphate (CDP-ME2P) to 2-C-methyl-D-erythritol 2,4-cyclodiphosphate (ME-CPP) with a corresponding release of cytidine 5-monophosphate (CMP) (IspF).</text>
</comment>
<keyword evidence="14" id="KW-1185">Reference proteome</keyword>
<evidence type="ECO:0000256" key="7">
    <source>
        <dbReference type="ARBA" id="ARBA00023229"/>
    </source>
</evidence>
<feature type="binding site" evidence="10">
    <location>
        <position position="393"/>
    </location>
    <ligand>
        <name>4-CDP-2-C-methyl-D-erythritol 2-phosphate</name>
        <dbReference type="ChEBI" id="CHEBI:57919"/>
    </ligand>
</feature>
<feature type="site" description="Transition state stabilizer" evidence="10">
    <location>
        <position position="387"/>
    </location>
</feature>
<dbReference type="PATRIC" id="fig|1357400.3.peg.2348"/>
<dbReference type="eggNOG" id="COG1211">
    <property type="taxonomic scope" value="Bacteria"/>
</dbReference>
<feature type="site" description="Positions MEP for the nucleophilic attack" evidence="10">
    <location>
        <position position="174"/>
    </location>
</feature>
<dbReference type="Gene3D" id="3.90.550.10">
    <property type="entry name" value="Spore Coat Polysaccharide Biosynthesis Protein SpsA, Chain A"/>
    <property type="match status" value="1"/>
</dbReference>
<dbReference type="InterPro" id="IPR036571">
    <property type="entry name" value="MECDP_synthase_sf"/>
</dbReference>
<evidence type="ECO:0000256" key="9">
    <source>
        <dbReference type="ARBA" id="ARBA00023268"/>
    </source>
</evidence>
<dbReference type="GO" id="GO:0016114">
    <property type="term" value="P:terpenoid biosynthetic process"/>
    <property type="evidence" value="ECO:0007669"/>
    <property type="project" value="InterPro"/>
</dbReference>
<evidence type="ECO:0000256" key="11">
    <source>
        <dbReference type="RuleBase" id="RU004395"/>
    </source>
</evidence>
<evidence type="ECO:0000256" key="2">
    <source>
        <dbReference type="ARBA" id="ARBA00001968"/>
    </source>
</evidence>
<dbReference type="RefSeq" id="WP_023928540.1">
    <property type="nucleotide sequence ID" value="NZ_KI669455.1"/>
</dbReference>
<feature type="binding site" evidence="10">
    <location>
        <begin position="315"/>
        <end position="319"/>
    </location>
    <ligand>
        <name>4-CDP-2-C-methyl-D-erythritol 2-phosphate</name>
        <dbReference type="ChEBI" id="CHEBI:57919"/>
    </ligand>
</feature>
<dbReference type="PROSITE" id="PS01295">
    <property type="entry name" value="ISPD"/>
    <property type="match status" value="1"/>
</dbReference>
<dbReference type="STRING" id="1357400.HMPREF2086_01744"/>
<dbReference type="GO" id="GO:0050518">
    <property type="term" value="F:2-C-methyl-D-erythritol 4-phosphate cytidylyltransferase activity"/>
    <property type="evidence" value="ECO:0007669"/>
    <property type="project" value="UniProtKB-UniRule"/>
</dbReference>
<evidence type="ECO:0000256" key="6">
    <source>
        <dbReference type="ARBA" id="ARBA00022723"/>
    </source>
</evidence>
<dbReference type="UniPathway" id="UPA00056">
    <property type="reaction ID" value="UER00093"/>
</dbReference>
<dbReference type="CDD" id="cd02516">
    <property type="entry name" value="CDP-ME_synthetase"/>
    <property type="match status" value="1"/>
</dbReference>
<feature type="binding site" evidence="10">
    <location>
        <begin position="310"/>
        <end position="312"/>
    </location>
    <ligand>
        <name>4-CDP-2-C-methyl-D-erythritol 2-phosphate</name>
        <dbReference type="ChEBI" id="CHEBI:57919"/>
    </ligand>
</feature>
<evidence type="ECO:0000256" key="4">
    <source>
        <dbReference type="ARBA" id="ARBA00022679"/>
    </source>
</evidence>
<dbReference type="EC" id="4.6.1.12" evidence="10"/>
<dbReference type="Proteomes" id="UP000018731">
    <property type="component" value="Unassembled WGS sequence"/>
</dbReference>
<keyword evidence="8 10" id="KW-0456">Lyase</keyword>
<dbReference type="InterPro" id="IPR020555">
    <property type="entry name" value="MECDP_synthase_CS"/>
</dbReference>
<dbReference type="AlphaFoldDB" id="V8C5W8"/>
<feature type="site" description="Transition state stabilizer" evidence="10">
    <location>
        <position position="39"/>
    </location>
</feature>
<feature type="site" description="Transition state stabilizer" evidence="10">
    <location>
        <position position="288"/>
    </location>
</feature>
<dbReference type="EC" id="2.7.7.60" evidence="10"/>
<keyword evidence="7 10" id="KW-0414">Isoprene biosynthesis</keyword>
<comment type="catalytic activity">
    <reaction evidence="10">
        <text>2-C-methyl-D-erythritol 4-phosphate + CTP + H(+) = 4-CDP-2-C-methyl-D-erythritol + diphosphate</text>
        <dbReference type="Rhea" id="RHEA:13429"/>
        <dbReference type="ChEBI" id="CHEBI:15378"/>
        <dbReference type="ChEBI" id="CHEBI:33019"/>
        <dbReference type="ChEBI" id="CHEBI:37563"/>
        <dbReference type="ChEBI" id="CHEBI:57823"/>
        <dbReference type="ChEBI" id="CHEBI:58262"/>
        <dbReference type="EC" id="2.7.7.60"/>
    </reaction>
</comment>
<reference evidence="13 14" key="1">
    <citation type="journal article" date="2014" name="Genome Announc.">
        <title>Draft genome sequences of six enterohepatic helicobacter species isolated from humans and one from rhesus macaques.</title>
        <authorList>
            <person name="Shen Z."/>
            <person name="Sheh A."/>
            <person name="Young S.K."/>
            <person name="Abouelliel A."/>
            <person name="Ward D.V."/>
            <person name="Earl A.M."/>
            <person name="Fox J.G."/>
        </authorList>
    </citation>
    <scope>NUCLEOTIDE SEQUENCE [LARGE SCALE GENOMIC DNA]</scope>
    <source>
        <strain evidence="13 14">MIT 99-5501</strain>
    </source>
</reference>
<dbReference type="InterPro" id="IPR026596">
    <property type="entry name" value="IspD/F"/>
</dbReference>
<dbReference type="eggNOG" id="COG0245">
    <property type="taxonomic scope" value="Bacteria"/>
</dbReference>
<dbReference type="Pfam" id="PF02542">
    <property type="entry name" value="YgbB"/>
    <property type="match status" value="1"/>
</dbReference>
<dbReference type="HAMAP" id="MF_01520">
    <property type="entry name" value="IspDF"/>
    <property type="match status" value="1"/>
</dbReference>
<dbReference type="InterPro" id="IPR034683">
    <property type="entry name" value="IspD/TarI"/>
</dbReference>
<dbReference type="EMBL" id="AZJI01000009">
    <property type="protein sequence ID" value="ETD22437.1"/>
    <property type="molecule type" value="Genomic_DNA"/>
</dbReference>
<feature type="binding site" evidence="10">
    <location>
        <begin position="262"/>
        <end position="264"/>
    </location>
    <ligand>
        <name>4-CDP-2-C-methyl-D-erythritol 2-phosphate</name>
        <dbReference type="ChEBI" id="CHEBI:57919"/>
    </ligand>
</feature>
<dbReference type="SUPFAM" id="SSF69765">
    <property type="entry name" value="IpsF-like"/>
    <property type="match status" value="1"/>
</dbReference>
<feature type="binding site" evidence="10">
    <location>
        <begin position="288"/>
        <end position="289"/>
    </location>
    <ligand>
        <name>4-CDP-2-C-methyl-D-erythritol 2-phosphate</name>
        <dbReference type="ChEBI" id="CHEBI:57919"/>
    </ligand>
</feature>
<dbReference type="HOGENOM" id="CLU_042800_2_6_7"/>
<keyword evidence="6 10" id="KW-0479">Metal-binding</keyword>
<accession>V8C5W8</accession>
<feature type="region of interest" description="2-C-methyl-D-erythritol 2,4-cyclodiphosphate synthase" evidence="10">
    <location>
        <begin position="256"/>
        <end position="425"/>
    </location>
</feature>
<protein>
    <recommendedName>
        <fullName evidence="10">Bifunctional enzyme IspD/IspF</fullName>
    </recommendedName>
    <domain>
        <recommendedName>
            <fullName evidence="10">2-C-methyl-D-erythritol 4-phosphate cytidylyltransferase</fullName>
            <ecNumber evidence="10">2.7.7.60</ecNumber>
        </recommendedName>
        <alternativeName>
            <fullName evidence="10">4-diphosphocytidyl-2C-methyl-D-erythritol synthase</fullName>
        </alternativeName>
        <alternativeName>
            <fullName evidence="10">MEP cytidylyltransferase</fullName>
            <shortName evidence="10">MCT</shortName>
        </alternativeName>
    </domain>
    <domain>
        <recommendedName>
            <fullName evidence="10">2-C-methyl-D-erythritol 2,4-cyclodiphosphate synthase</fullName>
            <shortName evidence="10">MECDP-synthase</shortName>
            <shortName evidence="10">MECPP-synthase</shortName>
            <shortName evidence="10">MECPS</shortName>
            <ecNumber evidence="10">4.6.1.12</ecNumber>
        </recommendedName>
    </domain>
</protein>
<feature type="binding site" evidence="10">
    <location>
        <position position="262"/>
    </location>
    <ligand>
        <name>a divalent metal cation</name>
        <dbReference type="ChEBI" id="CHEBI:60240"/>
    </ligand>
</feature>
<dbReference type="GO" id="GO:0019288">
    <property type="term" value="P:isopentenyl diphosphate biosynthetic process, methylerythritol 4-phosphate pathway"/>
    <property type="evidence" value="ECO:0007669"/>
    <property type="project" value="UniProtKB-UniRule"/>
</dbReference>
<dbReference type="PANTHER" id="PTHR43181">
    <property type="entry name" value="2-C-METHYL-D-ERYTHRITOL 2,4-CYCLODIPHOSPHATE SYNTHASE, CHLOROPLASTIC"/>
    <property type="match status" value="1"/>
</dbReference>
<comment type="pathway">
    <text evidence="10">Isoprenoid biosynthesis; isopentenyl diphosphate biosynthesis via DXP pathway; isopentenyl diphosphate from 1-deoxy-D-xylulose 5-phosphate: step 2/6.</text>
</comment>
<evidence type="ECO:0000313" key="13">
    <source>
        <dbReference type="EMBL" id="ETD22437.1"/>
    </source>
</evidence>
<feature type="region of interest" description="2-C-methyl-D-erythritol 4-phosphate cytidylyltransferase" evidence="10">
    <location>
        <begin position="1"/>
        <end position="255"/>
    </location>
</feature>
<feature type="binding site" evidence="10">
    <location>
        <position position="264"/>
    </location>
    <ligand>
        <name>a divalent metal cation</name>
        <dbReference type="ChEBI" id="CHEBI:60240"/>
    </ligand>
</feature>
<sequence>MQDFMQNISQAKPNITDSALDSFAKDTTLILLAAGDSTRLRERFPIKKQWLSIDDKPLWLFVAQKCVERFSFAQVLVSAHKDEQNYMRKLCEYEITQGGESRQDSIINALKSVQTKWVLISDVARFGIDYDIISRLFGKAIASSDMAQGERIDCVVPTLRVPDTAIYDGKYIKRESLHRIQTPQLSRTQSLRAALQATNQTYTDESSIIAANGGKVAYIEGKDSLRKLTFVEDLEYLADFASDAKANQIACKNDIFIGNGIDVHSFEEGKQMVLGGVKIDSSFGFRAHSDGDVALHSLIDALLGAIGAGDIGEWFPDNDESYKNADSKQLLQSVVDFLQKVGFVVGNVDISIIAQMPKITPYKRAIQESIATLLSVPLRFVNIKATTTEHLGFVGRGEGVCVMTSAIVRRVDWVALAKSYKPSQT</sequence>
<proteinExistence type="inferred from homology"/>
<evidence type="ECO:0000256" key="10">
    <source>
        <dbReference type="HAMAP-Rule" id="MF_01520"/>
    </source>
</evidence>
<feature type="binding site" evidence="10">
    <location>
        <position position="396"/>
    </location>
    <ligand>
        <name>4-CDP-2-C-methyl-D-erythritol 2-phosphate</name>
        <dbReference type="ChEBI" id="CHEBI:57919"/>
    </ligand>
</feature>
<dbReference type="InterPro" id="IPR018294">
    <property type="entry name" value="ISPD_synthase_CS"/>
</dbReference>
<dbReference type="Gene3D" id="3.30.1330.50">
    <property type="entry name" value="2-C-methyl-D-erythritol 2,4-cyclodiphosphate synthase"/>
    <property type="match status" value="1"/>
</dbReference>
<dbReference type="InterPro" id="IPR029044">
    <property type="entry name" value="Nucleotide-diphossugar_trans"/>
</dbReference>
<dbReference type="InterPro" id="IPR003526">
    <property type="entry name" value="MECDP_synthase"/>
</dbReference>
<feature type="binding site" evidence="10">
    <location>
        <position position="296"/>
    </location>
    <ligand>
        <name>a divalent metal cation</name>
        <dbReference type="ChEBI" id="CHEBI:60240"/>
    </ligand>
</feature>
<dbReference type="SUPFAM" id="SSF53448">
    <property type="entry name" value="Nucleotide-diphospho-sugar transferases"/>
    <property type="match status" value="1"/>
</dbReference>
<gene>
    <name evidence="10" type="primary">ispDF</name>
    <name evidence="13" type="ORF">HMPREF2086_01744</name>
</gene>
<dbReference type="GO" id="GO:0046872">
    <property type="term" value="F:metal ion binding"/>
    <property type="evidence" value="ECO:0007669"/>
    <property type="project" value="UniProtKB-KW"/>
</dbReference>
<evidence type="ECO:0000259" key="12">
    <source>
        <dbReference type="Pfam" id="PF02542"/>
    </source>
</evidence>
<comment type="pathway">
    <text evidence="3 10">Isoprenoid biosynthesis; isopentenyl diphosphate biosynthesis via DXP pathway; isopentenyl diphosphate from 1-deoxy-D-xylulose 5-phosphate: step 4/6.</text>
</comment>